<keyword evidence="8" id="KW-1185">Reference proteome</keyword>
<dbReference type="PANTHER" id="PTHR43673:SF2">
    <property type="entry name" value="NITROREDUCTASE"/>
    <property type="match status" value="1"/>
</dbReference>
<evidence type="ECO:0000313" key="8">
    <source>
        <dbReference type="Proteomes" id="UP001243623"/>
    </source>
</evidence>
<dbReference type="RefSeq" id="WP_147667758.1">
    <property type="nucleotide sequence ID" value="NZ_CP120678.1"/>
</dbReference>
<dbReference type="InterPro" id="IPR000415">
    <property type="entry name" value="Nitroreductase-like"/>
</dbReference>
<dbReference type="Proteomes" id="UP001243623">
    <property type="component" value="Chromosome"/>
</dbReference>
<sequence>MILQEAIETRRSVRKYTNTAVEKEKIEHLILNASKAPSAMNLQPWAFAVIENTELLDRYSTEIKKSLIEKMNTEKTILEKYRSLMEKETFNIFHHAPALIVIYAKKPSLHPHEDCALAAQNLMLTAADLELGTCWIGFSIYHFNSSKIKTELNIPEEYEAIAPIVIGYPQTNHLPIPKKDPEILCWKR</sequence>
<evidence type="ECO:0000256" key="3">
    <source>
        <dbReference type="ARBA" id="ARBA00022630"/>
    </source>
</evidence>
<name>A0A9Y2ERP9_9FIRM</name>
<comment type="cofactor">
    <cofactor evidence="1">
        <name>FMN</name>
        <dbReference type="ChEBI" id="CHEBI:58210"/>
    </cofactor>
</comment>
<comment type="similarity">
    <text evidence="2">Belongs to the nitroreductase family.</text>
</comment>
<evidence type="ECO:0000259" key="6">
    <source>
        <dbReference type="Pfam" id="PF00881"/>
    </source>
</evidence>
<keyword evidence="5" id="KW-0560">Oxidoreductase</keyword>
<feature type="domain" description="Nitroreductase" evidence="6">
    <location>
        <begin position="7"/>
        <end position="168"/>
    </location>
</feature>
<keyword evidence="3" id="KW-0285">Flavoprotein</keyword>
<dbReference type="AlphaFoldDB" id="A0A9Y2ERP9"/>
<evidence type="ECO:0000256" key="1">
    <source>
        <dbReference type="ARBA" id="ARBA00001917"/>
    </source>
</evidence>
<reference evidence="7" key="1">
    <citation type="submission" date="2023-03" db="EMBL/GenBank/DDBJ databases">
        <title>Selenobaculum gbiensis gen. nov. sp. nov., a new bacterium isolated from the gut microbiota of IBD patient.</title>
        <authorList>
            <person name="Yeo S."/>
            <person name="Park H."/>
            <person name="Huh C.S."/>
        </authorList>
    </citation>
    <scope>NUCLEOTIDE SEQUENCE</scope>
    <source>
        <strain evidence="7">ICN-92133</strain>
    </source>
</reference>
<dbReference type="EMBL" id="CP120678">
    <property type="protein sequence ID" value="WIW71447.1"/>
    <property type="molecule type" value="Genomic_DNA"/>
</dbReference>
<dbReference type="Gene3D" id="3.40.109.10">
    <property type="entry name" value="NADH Oxidase"/>
    <property type="match status" value="1"/>
</dbReference>
<evidence type="ECO:0000313" key="7">
    <source>
        <dbReference type="EMBL" id="WIW71447.1"/>
    </source>
</evidence>
<gene>
    <name evidence="7" type="ORF">P3F81_03840</name>
</gene>
<evidence type="ECO:0000256" key="4">
    <source>
        <dbReference type="ARBA" id="ARBA00022643"/>
    </source>
</evidence>
<dbReference type="PANTHER" id="PTHR43673">
    <property type="entry name" value="NAD(P)H NITROREDUCTASE YDGI-RELATED"/>
    <property type="match status" value="1"/>
</dbReference>
<proteinExistence type="inferred from homology"/>
<protein>
    <submittedName>
        <fullName evidence="7">Nitroreductase family protein</fullName>
    </submittedName>
</protein>
<dbReference type="Pfam" id="PF00881">
    <property type="entry name" value="Nitroreductase"/>
    <property type="match status" value="1"/>
</dbReference>
<organism evidence="7 8">
    <name type="scientific">Selenobaculum gibii</name>
    <dbReference type="NCBI Taxonomy" id="3054208"/>
    <lineage>
        <taxon>Bacteria</taxon>
        <taxon>Bacillati</taxon>
        <taxon>Bacillota</taxon>
        <taxon>Negativicutes</taxon>
        <taxon>Selenomonadales</taxon>
        <taxon>Selenomonadaceae</taxon>
        <taxon>Selenobaculum</taxon>
    </lineage>
</organism>
<dbReference type="KEGG" id="sgbi:P3F81_03840"/>
<evidence type="ECO:0000256" key="5">
    <source>
        <dbReference type="ARBA" id="ARBA00023002"/>
    </source>
</evidence>
<dbReference type="SUPFAM" id="SSF55469">
    <property type="entry name" value="FMN-dependent nitroreductase-like"/>
    <property type="match status" value="1"/>
</dbReference>
<dbReference type="InterPro" id="IPR029479">
    <property type="entry name" value="Nitroreductase"/>
</dbReference>
<dbReference type="GO" id="GO:0016491">
    <property type="term" value="F:oxidoreductase activity"/>
    <property type="evidence" value="ECO:0007669"/>
    <property type="project" value="UniProtKB-KW"/>
</dbReference>
<keyword evidence="4" id="KW-0288">FMN</keyword>
<evidence type="ECO:0000256" key="2">
    <source>
        <dbReference type="ARBA" id="ARBA00007118"/>
    </source>
</evidence>
<accession>A0A9Y2ERP9</accession>